<dbReference type="KEGG" id="apuu:APUU_41237A"/>
<gene>
    <name evidence="4" type="ORF">APUU_41237A</name>
</gene>
<dbReference type="GO" id="GO:0042144">
    <property type="term" value="P:vacuole fusion, non-autophagic"/>
    <property type="evidence" value="ECO:0007669"/>
    <property type="project" value="TreeGrafter"/>
</dbReference>
<dbReference type="GeneID" id="64974798"/>
<evidence type="ECO:0000313" key="5">
    <source>
        <dbReference type="Proteomes" id="UP000654913"/>
    </source>
</evidence>
<comment type="similarity">
    <text evidence="1">Belongs to the protease inhibitor I9 family.</text>
</comment>
<organism evidence="4 5">
    <name type="scientific">Aspergillus puulaauensis</name>
    <dbReference type="NCBI Taxonomy" id="1220207"/>
    <lineage>
        <taxon>Eukaryota</taxon>
        <taxon>Fungi</taxon>
        <taxon>Dikarya</taxon>
        <taxon>Ascomycota</taxon>
        <taxon>Pezizomycotina</taxon>
        <taxon>Eurotiomycetes</taxon>
        <taxon>Eurotiomycetidae</taxon>
        <taxon>Eurotiales</taxon>
        <taxon>Aspergillaceae</taxon>
        <taxon>Aspergillus</taxon>
    </lineage>
</organism>
<evidence type="ECO:0000256" key="2">
    <source>
        <dbReference type="SAM" id="MobiDB-lite"/>
    </source>
</evidence>
<sequence length="93" mass="9822">MNMKLLSGVVALGLLPLALANSILVTYPKDTPDSVIDSAKDSVKQAGGTITHEYSLVIKGFSADAPEAAIQQISTESTEYKPNIEQDQSVSIS</sequence>
<dbReference type="OrthoDB" id="3888684at2759"/>
<dbReference type="PANTHER" id="PTHR28288">
    <property type="entry name" value="PROTEASE B INHIBITOR 2"/>
    <property type="match status" value="1"/>
</dbReference>
<dbReference type="EMBL" id="AP024446">
    <property type="protein sequence ID" value="BCS24793.1"/>
    <property type="molecule type" value="Genomic_DNA"/>
</dbReference>
<feature type="chain" id="PRO_5031261194" description="Inhibitor I9 domain-containing protein" evidence="3">
    <location>
        <begin position="21"/>
        <end position="93"/>
    </location>
</feature>
<dbReference type="Proteomes" id="UP000654913">
    <property type="component" value="Chromosome 4"/>
</dbReference>
<feature type="region of interest" description="Disordered" evidence="2">
    <location>
        <begin position="74"/>
        <end position="93"/>
    </location>
</feature>
<dbReference type="SUPFAM" id="SSF54897">
    <property type="entry name" value="Protease propeptides/inhibitors"/>
    <property type="match status" value="1"/>
</dbReference>
<name>A0A7R7XPV7_9EURO</name>
<dbReference type="RefSeq" id="XP_041556987.1">
    <property type="nucleotide sequence ID" value="XM_041704398.1"/>
</dbReference>
<evidence type="ECO:0000313" key="4">
    <source>
        <dbReference type="EMBL" id="BCS24793.1"/>
    </source>
</evidence>
<feature type="signal peptide" evidence="3">
    <location>
        <begin position="1"/>
        <end position="20"/>
    </location>
</feature>
<reference evidence="4" key="2">
    <citation type="submission" date="2021-02" db="EMBL/GenBank/DDBJ databases">
        <title>Aspergillus puulaauensis MK2 genome sequence.</title>
        <authorList>
            <person name="Futagami T."/>
            <person name="Mori K."/>
            <person name="Kadooka C."/>
            <person name="Tanaka T."/>
        </authorList>
    </citation>
    <scope>NUCLEOTIDE SEQUENCE</scope>
    <source>
        <strain evidence="4">MK2</strain>
    </source>
</reference>
<dbReference type="InterPro" id="IPR052471">
    <property type="entry name" value="PBI_I9"/>
</dbReference>
<evidence type="ECO:0000256" key="3">
    <source>
        <dbReference type="SAM" id="SignalP"/>
    </source>
</evidence>
<keyword evidence="5" id="KW-1185">Reference proteome</keyword>
<dbReference type="AlphaFoldDB" id="A0A7R7XPV7"/>
<protein>
    <recommendedName>
        <fullName evidence="6">Inhibitor I9 domain-containing protein</fullName>
    </recommendedName>
</protein>
<dbReference type="GO" id="GO:0004866">
    <property type="term" value="F:endopeptidase inhibitor activity"/>
    <property type="evidence" value="ECO:0007669"/>
    <property type="project" value="UniProtKB-ARBA"/>
</dbReference>
<proteinExistence type="inferred from homology"/>
<keyword evidence="3" id="KW-0732">Signal</keyword>
<evidence type="ECO:0000256" key="1">
    <source>
        <dbReference type="ARBA" id="ARBA00038069"/>
    </source>
</evidence>
<dbReference type="PANTHER" id="PTHR28288:SF1">
    <property type="entry name" value="INHIBITOR I9 DOMAIN-CONTAINING PROTEIN"/>
    <property type="match status" value="1"/>
</dbReference>
<dbReference type="InterPro" id="IPR037045">
    <property type="entry name" value="S8pro/Inhibitor_I9_sf"/>
</dbReference>
<accession>A0A7R7XPV7</accession>
<reference evidence="4" key="1">
    <citation type="submission" date="2021-01" db="EMBL/GenBank/DDBJ databases">
        <authorList>
            <consortium name="Aspergillus puulaauensis MK2 genome sequencing consortium"/>
            <person name="Kazuki M."/>
            <person name="Futagami T."/>
        </authorList>
    </citation>
    <scope>NUCLEOTIDE SEQUENCE</scope>
    <source>
        <strain evidence="4">MK2</strain>
    </source>
</reference>
<dbReference type="FunFam" id="3.30.70.80:FF:000005">
    <property type="entry name" value="Proteinase inhibitor I2B"/>
    <property type="match status" value="1"/>
</dbReference>
<dbReference type="Gene3D" id="3.30.70.80">
    <property type="entry name" value="Peptidase S8 propeptide/proteinase inhibitor I9"/>
    <property type="match status" value="1"/>
</dbReference>
<evidence type="ECO:0008006" key="6">
    <source>
        <dbReference type="Google" id="ProtNLM"/>
    </source>
</evidence>